<comment type="caution">
    <text evidence="1">The sequence shown here is derived from an EMBL/GenBank/DDBJ whole genome shotgun (WGS) entry which is preliminary data.</text>
</comment>
<name>A0A2S5CIR2_9GAMM</name>
<dbReference type="RefSeq" id="WP_103975236.1">
    <property type="nucleotide sequence ID" value="NZ_PGFZ01000009.1"/>
</dbReference>
<dbReference type="Proteomes" id="UP000237423">
    <property type="component" value="Unassembled WGS sequence"/>
</dbReference>
<accession>A0A2S5CIR2</accession>
<evidence type="ECO:0000313" key="1">
    <source>
        <dbReference type="EMBL" id="POZ50695.1"/>
    </source>
</evidence>
<proteinExistence type="predicted"/>
<protein>
    <submittedName>
        <fullName evidence="1">Uncharacterized protein</fullName>
    </submittedName>
</protein>
<sequence length="81" mass="9210">MIREPFLNETETFQIDQLTVENRLDRVQLYGSVEITYDQAGLERASALKALVDSLVMKLSSEQLPEKVVVDDLPTVKNPFI</sequence>
<dbReference type="EMBL" id="PGFZ01000009">
    <property type="protein sequence ID" value="POZ50695.1"/>
    <property type="molecule type" value="Genomic_DNA"/>
</dbReference>
<evidence type="ECO:0000313" key="2">
    <source>
        <dbReference type="Proteomes" id="UP000237423"/>
    </source>
</evidence>
<reference evidence="1 2" key="1">
    <citation type="submission" date="2017-11" db="EMBL/GenBank/DDBJ databases">
        <title>Draft Genome Sequence of Methylobacter psychrotolerans Sph1T, an Obligate Methanotroph from Low-Temperature Environments.</title>
        <authorList>
            <person name="Oshkin I.Y."/>
            <person name="Miroshnikov K."/>
            <person name="Belova S.E."/>
            <person name="Korzhenkov A."/>
            <person name="Toshchakov S.V."/>
            <person name="Dedysh S.N."/>
        </authorList>
    </citation>
    <scope>NUCLEOTIDE SEQUENCE [LARGE SCALE GENOMIC DNA]</scope>
    <source>
        <strain evidence="1 2">Sph1</strain>
    </source>
</reference>
<dbReference type="AlphaFoldDB" id="A0A2S5CIR2"/>
<organism evidence="1 2">
    <name type="scientific">Methylovulum psychrotolerans</name>
    <dbReference type="NCBI Taxonomy" id="1704499"/>
    <lineage>
        <taxon>Bacteria</taxon>
        <taxon>Pseudomonadati</taxon>
        <taxon>Pseudomonadota</taxon>
        <taxon>Gammaproteobacteria</taxon>
        <taxon>Methylococcales</taxon>
        <taxon>Methylococcaceae</taxon>
        <taxon>Methylovulum</taxon>
    </lineage>
</organism>
<gene>
    <name evidence="1" type="ORF">AADEFJLK_03592</name>
</gene>